<accession>A0A8H4VI43</accession>
<evidence type="ECO:0000256" key="1">
    <source>
        <dbReference type="ARBA" id="ARBA00022448"/>
    </source>
</evidence>
<dbReference type="InterPro" id="IPR013112">
    <property type="entry name" value="FAD-bd_8"/>
</dbReference>
<proteinExistence type="predicted"/>
<evidence type="ECO:0000313" key="6">
    <source>
        <dbReference type="EMBL" id="KAF4611366.1"/>
    </source>
</evidence>
<protein>
    <recommendedName>
        <fullName evidence="8">FAD-binding FR-type domain-containing protein</fullName>
    </recommendedName>
</protein>
<dbReference type="OrthoDB" id="4494341at2759"/>
<feature type="domain" description="Ferric reductase NAD binding" evidence="5">
    <location>
        <begin position="136"/>
        <end position="212"/>
    </location>
</feature>
<keyword evidence="7" id="KW-1185">Reference proteome</keyword>
<sequence>MFIAQCVNIIYRNTAFGRGFTQASISSVNDIVQIRLELPRKLKVDGEYVGLWLWNPAVSFWSFLHIHPFVVTSWSEAKQEHLDLFIQPRRGFTQKLLNYSKRNESLSYSENKSNVSSSCLALFTGPHGTRAPVGEYETVLMVAGGFGIAAQLPYLKQLIYGYNTCKTRTRRVHLVWQLETIDILIAMVDPLNDALVNDTLDDGYILSISIYIEYGSADRVPFGERKRAIVYRGSADLERILKEEAAGTYIKRIQEEKTMEEEKDKQEDMVKREDMLVMVSGTNPQRDKLRGLVRGYLDEKVSLFELEFQPV</sequence>
<evidence type="ECO:0000256" key="2">
    <source>
        <dbReference type="ARBA" id="ARBA00022982"/>
    </source>
</evidence>
<evidence type="ECO:0000259" key="4">
    <source>
        <dbReference type="Pfam" id="PF08022"/>
    </source>
</evidence>
<evidence type="ECO:0000259" key="5">
    <source>
        <dbReference type="Pfam" id="PF08030"/>
    </source>
</evidence>
<dbReference type="AlphaFoldDB" id="A0A8H4VI43"/>
<dbReference type="Pfam" id="PF08030">
    <property type="entry name" value="NAD_binding_6"/>
    <property type="match status" value="1"/>
</dbReference>
<dbReference type="GO" id="GO:0015677">
    <property type="term" value="P:copper ion import"/>
    <property type="evidence" value="ECO:0007669"/>
    <property type="project" value="TreeGrafter"/>
</dbReference>
<evidence type="ECO:0000256" key="3">
    <source>
        <dbReference type="ARBA" id="ARBA00023002"/>
    </source>
</evidence>
<organism evidence="6 7">
    <name type="scientific">Cudoniella acicularis</name>
    <dbReference type="NCBI Taxonomy" id="354080"/>
    <lineage>
        <taxon>Eukaryota</taxon>
        <taxon>Fungi</taxon>
        <taxon>Dikarya</taxon>
        <taxon>Ascomycota</taxon>
        <taxon>Pezizomycotina</taxon>
        <taxon>Leotiomycetes</taxon>
        <taxon>Helotiales</taxon>
        <taxon>Tricladiaceae</taxon>
        <taxon>Cudoniella</taxon>
    </lineage>
</organism>
<dbReference type="InterPro" id="IPR039261">
    <property type="entry name" value="FNR_nucleotide-bd"/>
</dbReference>
<keyword evidence="1" id="KW-0813">Transport</keyword>
<dbReference type="GO" id="GO:0006879">
    <property type="term" value="P:intracellular iron ion homeostasis"/>
    <property type="evidence" value="ECO:0007669"/>
    <property type="project" value="TreeGrafter"/>
</dbReference>
<dbReference type="GO" id="GO:0000293">
    <property type="term" value="F:ferric-chelate reductase activity"/>
    <property type="evidence" value="ECO:0007669"/>
    <property type="project" value="TreeGrafter"/>
</dbReference>
<feature type="domain" description="FAD-binding 8" evidence="4">
    <location>
        <begin position="29"/>
        <end position="129"/>
    </location>
</feature>
<dbReference type="InterPro" id="IPR051410">
    <property type="entry name" value="Ferric/Cupric_Reductase"/>
</dbReference>
<dbReference type="GO" id="GO:0006826">
    <property type="term" value="P:iron ion transport"/>
    <property type="evidence" value="ECO:0007669"/>
    <property type="project" value="TreeGrafter"/>
</dbReference>
<evidence type="ECO:0000313" key="7">
    <source>
        <dbReference type="Proteomes" id="UP000566819"/>
    </source>
</evidence>
<keyword evidence="2" id="KW-0249">Electron transport</keyword>
<dbReference type="Pfam" id="PF08022">
    <property type="entry name" value="FAD_binding_8"/>
    <property type="match status" value="1"/>
</dbReference>
<keyword evidence="3" id="KW-0560">Oxidoreductase</keyword>
<comment type="caution">
    <text evidence="6">The sequence shown here is derived from an EMBL/GenBank/DDBJ whole genome shotgun (WGS) entry which is preliminary data.</text>
</comment>
<dbReference type="GO" id="GO:0005886">
    <property type="term" value="C:plasma membrane"/>
    <property type="evidence" value="ECO:0007669"/>
    <property type="project" value="TreeGrafter"/>
</dbReference>
<dbReference type="EMBL" id="JAAMPI010002567">
    <property type="protein sequence ID" value="KAF4611366.1"/>
    <property type="molecule type" value="Genomic_DNA"/>
</dbReference>
<name>A0A8H4VI43_9HELO</name>
<gene>
    <name evidence="6" type="ORF">G7Y89_g15647</name>
</gene>
<reference evidence="6 7" key="1">
    <citation type="submission" date="2020-03" db="EMBL/GenBank/DDBJ databases">
        <title>Draft Genome Sequence of Cudoniella acicularis.</title>
        <authorList>
            <person name="Buettner E."/>
            <person name="Kellner H."/>
        </authorList>
    </citation>
    <scope>NUCLEOTIDE SEQUENCE [LARGE SCALE GENOMIC DNA]</scope>
    <source>
        <strain evidence="6 7">DSM 108380</strain>
    </source>
</reference>
<dbReference type="Gene3D" id="3.40.50.80">
    <property type="entry name" value="Nucleotide-binding domain of ferredoxin-NADP reductase (FNR) module"/>
    <property type="match status" value="1"/>
</dbReference>
<dbReference type="PANTHER" id="PTHR32361">
    <property type="entry name" value="FERRIC/CUPRIC REDUCTASE TRANSMEMBRANE COMPONENT"/>
    <property type="match status" value="1"/>
</dbReference>
<dbReference type="PANTHER" id="PTHR32361:SF26">
    <property type="entry name" value="FAD-BINDING 8 DOMAIN-CONTAINING PROTEIN-RELATED"/>
    <property type="match status" value="1"/>
</dbReference>
<dbReference type="Proteomes" id="UP000566819">
    <property type="component" value="Unassembled WGS sequence"/>
</dbReference>
<dbReference type="InterPro" id="IPR013121">
    <property type="entry name" value="Fe_red_NAD-bd_6"/>
</dbReference>
<dbReference type="SUPFAM" id="SSF52343">
    <property type="entry name" value="Ferredoxin reductase-like, C-terminal NADP-linked domain"/>
    <property type="match status" value="1"/>
</dbReference>
<dbReference type="CDD" id="cd06186">
    <property type="entry name" value="NOX_Duox_like_FAD_NADP"/>
    <property type="match status" value="1"/>
</dbReference>
<evidence type="ECO:0008006" key="8">
    <source>
        <dbReference type="Google" id="ProtNLM"/>
    </source>
</evidence>